<dbReference type="AlphaFoldDB" id="A0A392TZA8"/>
<sequence>MEAIRKQASKLREQVARQQQAVLKQFGAGGYGGSDNMVT</sequence>
<dbReference type="Proteomes" id="UP000265520">
    <property type="component" value="Unassembled WGS sequence"/>
</dbReference>
<name>A0A392TZA8_9FABA</name>
<organism evidence="1 2">
    <name type="scientific">Trifolium medium</name>
    <dbReference type="NCBI Taxonomy" id="97028"/>
    <lineage>
        <taxon>Eukaryota</taxon>
        <taxon>Viridiplantae</taxon>
        <taxon>Streptophyta</taxon>
        <taxon>Embryophyta</taxon>
        <taxon>Tracheophyta</taxon>
        <taxon>Spermatophyta</taxon>
        <taxon>Magnoliopsida</taxon>
        <taxon>eudicotyledons</taxon>
        <taxon>Gunneridae</taxon>
        <taxon>Pentapetalae</taxon>
        <taxon>rosids</taxon>
        <taxon>fabids</taxon>
        <taxon>Fabales</taxon>
        <taxon>Fabaceae</taxon>
        <taxon>Papilionoideae</taxon>
        <taxon>50 kb inversion clade</taxon>
        <taxon>NPAAA clade</taxon>
        <taxon>Hologalegina</taxon>
        <taxon>IRL clade</taxon>
        <taxon>Trifolieae</taxon>
        <taxon>Trifolium</taxon>
    </lineage>
</organism>
<protein>
    <submittedName>
        <fullName evidence="1">Intersectin-1-like</fullName>
    </submittedName>
</protein>
<keyword evidence="2" id="KW-1185">Reference proteome</keyword>
<reference evidence="1 2" key="1">
    <citation type="journal article" date="2018" name="Front. Plant Sci.">
        <title>Red Clover (Trifolium pratense) and Zigzag Clover (T. medium) - A Picture of Genomic Similarities and Differences.</title>
        <authorList>
            <person name="Dluhosova J."/>
            <person name="Istvanek J."/>
            <person name="Nedelnik J."/>
            <person name="Repkova J."/>
        </authorList>
    </citation>
    <scope>NUCLEOTIDE SEQUENCE [LARGE SCALE GENOMIC DNA]</scope>
    <source>
        <strain evidence="2">cv. 10/8</strain>
        <tissue evidence="1">Leaf</tissue>
    </source>
</reference>
<dbReference type="EMBL" id="LXQA010697131">
    <property type="protein sequence ID" value="MCI66523.1"/>
    <property type="molecule type" value="Genomic_DNA"/>
</dbReference>
<evidence type="ECO:0000313" key="1">
    <source>
        <dbReference type="EMBL" id="MCI66523.1"/>
    </source>
</evidence>
<proteinExistence type="predicted"/>
<feature type="non-terminal residue" evidence="1">
    <location>
        <position position="39"/>
    </location>
</feature>
<accession>A0A392TZA8</accession>
<evidence type="ECO:0000313" key="2">
    <source>
        <dbReference type="Proteomes" id="UP000265520"/>
    </source>
</evidence>
<comment type="caution">
    <text evidence="1">The sequence shown here is derived from an EMBL/GenBank/DDBJ whole genome shotgun (WGS) entry which is preliminary data.</text>
</comment>